<organism evidence="2 3">
    <name type="scientific">Lithospermum erythrorhizon</name>
    <name type="common">Purple gromwell</name>
    <name type="synonym">Lithospermum officinale var. erythrorhizon</name>
    <dbReference type="NCBI Taxonomy" id="34254"/>
    <lineage>
        <taxon>Eukaryota</taxon>
        <taxon>Viridiplantae</taxon>
        <taxon>Streptophyta</taxon>
        <taxon>Embryophyta</taxon>
        <taxon>Tracheophyta</taxon>
        <taxon>Spermatophyta</taxon>
        <taxon>Magnoliopsida</taxon>
        <taxon>eudicotyledons</taxon>
        <taxon>Gunneridae</taxon>
        <taxon>Pentapetalae</taxon>
        <taxon>asterids</taxon>
        <taxon>lamiids</taxon>
        <taxon>Boraginales</taxon>
        <taxon>Boraginaceae</taxon>
        <taxon>Boraginoideae</taxon>
        <taxon>Lithospermeae</taxon>
        <taxon>Lithospermum</taxon>
    </lineage>
</organism>
<protein>
    <submittedName>
        <fullName evidence="2">Uncharacterized protein</fullName>
    </submittedName>
</protein>
<evidence type="ECO:0000313" key="2">
    <source>
        <dbReference type="EMBL" id="GAA0166979.1"/>
    </source>
</evidence>
<proteinExistence type="predicted"/>
<gene>
    <name evidence="2" type="ORF">LIER_22014</name>
</gene>
<feature type="compositionally biased region" description="Basic residues" evidence="1">
    <location>
        <begin position="51"/>
        <end position="64"/>
    </location>
</feature>
<evidence type="ECO:0000256" key="1">
    <source>
        <dbReference type="SAM" id="MobiDB-lite"/>
    </source>
</evidence>
<comment type="caution">
    <text evidence="2">The sequence shown here is derived from an EMBL/GenBank/DDBJ whole genome shotgun (WGS) entry which is preliminary data.</text>
</comment>
<dbReference type="AlphaFoldDB" id="A0AAV3QSH3"/>
<sequence length="302" mass="33021">MMMKKGDREVNIEMESIVDTLVVQGDDLVQVVAKGVPIADDVIFGGEATSRKHNQSSAAKRHANTTRLAGDGLDVKQSDDQKKIENQGAEIVDLLHFSSSEKTKYKVMPVDVPSHAPVPDTDRLDDQSCEEHASEKSPYFEGVLGVSTHTMPVLDVNHSISSKPAKNSKLNPEARLFTPSPHRHVLDVPAVVPSIGYILDPSLMATGDAFLPDYNVTGHARDAIQPITFASPYHFEAAYAYMHQNSQNLMVGQMGQPVYLPPLAHDAVSAAGLPQLPLPPLLAQYQAHLPQHQDHFKETDQT</sequence>
<reference evidence="2 3" key="1">
    <citation type="submission" date="2024-01" db="EMBL/GenBank/DDBJ databases">
        <title>The complete chloroplast genome sequence of Lithospermum erythrorhizon: insights into the phylogenetic relationship among Boraginaceae species and the maternal lineages of purple gromwells.</title>
        <authorList>
            <person name="Okada T."/>
            <person name="Watanabe K."/>
        </authorList>
    </citation>
    <scope>NUCLEOTIDE SEQUENCE [LARGE SCALE GENOMIC DNA]</scope>
</reference>
<name>A0AAV3QSH3_LITER</name>
<accession>A0AAV3QSH3</accession>
<dbReference type="EMBL" id="BAABME010005922">
    <property type="protein sequence ID" value="GAA0166979.1"/>
    <property type="molecule type" value="Genomic_DNA"/>
</dbReference>
<dbReference type="Proteomes" id="UP001454036">
    <property type="component" value="Unassembled WGS sequence"/>
</dbReference>
<evidence type="ECO:0000313" key="3">
    <source>
        <dbReference type="Proteomes" id="UP001454036"/>
    </source>
</evidence>
<keyword evidence="3" id="KW-1185">Reference proteome</keyword>
<feature type="region of interest" description="Disordered" evidence="1">
    <location>
        <begin position="50"/>
        <end position="79"/>
    </location>
</feature>